<dbReference type="InterPro" id="IPR029024">
    <property type="entry name" value="TerB-like"/>
</dbReference>
<dbReference type="RefSeq" id="WP_125151564.1">
    <property type="nucleotide sequence ID" value="NZ_UYIV01000001.1"/>
</dbReference>
<proteinExistence type="predicted"/>
<evidence type="ECO:0000313" key="1">
    <source>
        <dbReference type="EMBL" id="VDH05173.1"/>
    </source>
</evidence>
<name>A0A7Z8YPD9_9FLAO</name>
<gene>
    <name evidence="1" type="ORF">NCTC12929_01799</name>
</gene>
<evidence type="ECO:0000313" key="2">
    <source>
        <dbReference type="Proteomes" id="UP000270205"/>
    </source>
</evidence>
<sequence length="134" mass="15565">MNEQVKSHFINLYFLALSDGNFAPEELETILKIAEEKGLSKQEFESIITNPTDIKIGIPEDFLEKIVLLYDFVRVILADNEIEESEKKQFLKFCNQFGFGVEESEELFDWLIGLAKKELSFEQVKQEINLLINN</sequence>
<dbReference type="Gene3D" id="1.10.3680.10">
    <property type="entry name" value="TerB-like"/>
    <property type="match status" value="1"/>
</dbReference>
<reference evidence="1 2" key="1">
    <citation type="submission" date="2018-11" db="EMBL/GenBank/DDBJ databases">
        <authorList>
            <consortium name="Pathogen Informatics"/>
        </authorList>
    </citation>
    <scope>NUCLEOTIDE SEQUENCE [LARGE SCALE GENOMIC DNA]</scope>
    <source>
        <strain evidence="1 2">NCTC12929</strain>
    </source>
</reference>
<protein>
    <submittedName>
        <fullName evidence="1">Tellurite resistance protein TerB</fullName>
    </submittedName>
</protein>
<dbReference type="Proteomes" id="UP000270205">
    <property type="component" value="Unassembled WGS sequence"/>
</dbReference>
<dbReference type="CDD" id="cd07177">
    <property type="entry name" value="terB_like"/>
    <property type="match status" value="1"/>
</dbReference>
<comment type="caution">
    <text evidence="1">The sequence shown here is derived from an EMBL/GenBank/DDBJ whole genome shotgun (WGS) entry which is preliminary data.</text>
</comment>
<dbReference type="AlphaFoldDB" id="A0A7Z8YPD9"/>
<dbReference type="SUPFAM" id="SSF158682">
    <property type="entry name" value="TerB-like"/>
    <property type="match status" value="1"/>
</dbReference>
<organism evidence="1 2">
    <name type="scientific">Bergeyella zoohelcum</name>
    <dbReference type="NCBI Taxonomy" id="1015"/>
    <lineage>
        <taxon>Bacteria</taxon>
        <taxon>Pseudomonadati</taxon>
        <taxon>Bacteroidota</taxon>
        <taxon>Flavobacteriia</taxon>
        <taxon>Flavobacteriales</taxon>
        <taxon>Weeksellaceae</taxon>
        <taxon>Bergeyella</taxon>
    </lineage>
</organism>
<accession>A0A7Z8YPD9</accession>
<dbReference type="EMBL" id="UYIV01000001">
    <property type="protein sequence ID" value="VDH05173.1"/>
    <property type="molecule type" value="Genomic_DNA"/>
</dbReference>